<accession>F4BSV7</accession>
<dbReference type="InParanoid" id="F4BSV7"/>
<name>F4BSV7_METSG</name>
<proteinExistence type="predicted"/>
<dbReference type="Proteomes" id="UP000007807">
    <property type="component" value="Chromosome"/>
</dbReference>
<gene>
    <name evidence="1" type="ordered locus">MCON_1393</name>
</gene>
<evidence type="ECO:0000313" key="2">
    <source>
        <dbReference type="Proteomes" id="UP000007807"/>
    </source>
</evidence>
<reference evidence="1 2" key="1">
    <citation type="journal article" date="2011" name="J. Bacteriol.">
        <title>Complete genome sequence of Methanosaeta concilii, a specialist in aceticlastic methanogenesis.</title>
        <authorList>
            <person name="Barber R.D."/>
            <person name="Zhang L."/>
            <person name="Harnack M."/>
            <person name="Olson M.V."/>
            <person name="Kaul R."/>
            <person name="Ingram-Smith C."/>
            <person name="Smith K.S."/>
        </authorList>
    </citation>
    <scope>NUCLEOTIDE SEQUENCE [LARGE SCALE GENOMIC DNA]</scope>
    <source>
        <strain evidence="2">ATCC 5969 / DSM 3671 / JCM 10134 / NBRC 103675 / OCM 69 / GP-6</strain>
    </source>
</reference>
<dbReference type="AlphaFoldDB" id="F4BSV7"/>
<sequence>MVIDMKRIRELVFVYLFILVISLAGSAWAADGPGVELRPGEARAEMLFNIGIGEKWIGGDPPSKDSDSIYAQYYSMAKASSARKHLEAPKKSDIKDLTPATVYFTYQMNAMPFDQYRSYATYTGDNSLWIQGSSSWTQYAKAPGGSALSLIVISSAGGQGVLYEINPDGNLNKNSFYFYPGYNQMDFYADSIGQHILFYTIDGLVSNSVVIDVTGYYQPPYQHPLLSTYPGSQVQPPELQPSPADVEVTIISEEMRGYQVFVDGTFIGTEGTGGDALDGRFIFGVAGDRNHEIRVYDGQYSYLNTIYFPRGMQKIINV</sequence>
<evidence type="ECO:0000313" key="1">
    <source>
        <dbReference type="EMBL" id="AEB68067.1"/>
    </source>
</evidence>
<organism evidence="1 2">
    <name type="scientific">Methanothrix soehngenii (strain ATCC 5969 / DSM 3671 / JCM 10134 / NBRC 103675 / OCM 69 / GP-6)</name>
    <name type="common">Methanosaeta concilii</name>
    <dbReference type="NCBI Taxonomy" id="990316"/>
    <lineage>
        <taxon>Archaea</taxon>
        <taxon>Methanobacteriati</taxon>
        <taxon>Methanobacteriota</taxon>
        <taxon>Stenosarchaea group</taxon>
        <taxon>Methanomicrobia</taxon>
        <taxon>Methanotrichales</taxon>
        <taxon>Methanotrichaceae</taxon>
        <taxon>Methanothrix</taxon>
    </lineage>
</organism>
<protein>
    <submittedName>
        <fullName evidence="1">Uncharacterized protein</fullName>
    </submittedName>
</protein>
<dbReference type="EMBL" id="CP002565">
    <property type="protein sequence ID" value="AEB68067.1"/>
    <property type="molecule type" value="Genomic_DNA"/>
</dbReference>
<keyword evidence="2" id="KW-1185">Reference proteome</keyword>
<dbReference type="KEGG" id="mcj:MCON_1393"/>
<dbReference type="HOGENOM" id="CLU_072982_0_0_2"/>